<dbReference type="SUPFAM" id="SSF55326">
    <property type="entry name" value="PurM N-terminal domain-like"/>
    <property type="match status" value="2"/>
</dbReference>
<comment type="similarity">
    <text evidence="3 14">In the N-terminal section; belongs to the FGAMS family.</text>
</comment>
<dbReference type="SUPFAM" id="SSF109736">
    <property type="entry name" value="FGAM synthase PurL, linker domain"/>
    <property type="match status" value="1"/>
</dbReference>
<dbReference type="GO" id="GO:0046872">
    <property type="term" value="F:metal ion binding"/>
    <property type="evidence" value="ECO:0007669"/>
    <property type="project" value="UniProtKB-KW"/>
</dbReference>
<evidence type="ECO:0000259" key="18">
    <source>
        <dbReference type="Pfam" id="PF18076"/>
    </source>
</evidence>
<evidence type="ECO:0000256" key="10">
    <source>
        <dbReference type="ARBA" id="ARBA00022842"/>
    </source>
</evidence>
<keyword evidence="21" id="KW-1185">Reference proteome</keyword>
<dbReference type="PANTHER" id="PTHR10099:SF1">
    <property type="entry name" value="PHOSPHORIBOSYLFORMYLGLYCINAMIDINE SYNTHASE"/>
    <property type="match status" value="1"/>
</dbReference>
<evidence type="ECO:0000256" key="12">
    <source>
        <dbReference type="ARBA" id="ARBA00052585"/>
    </source>
</evidence>
<dbReference type="KEGG" id="bpsi:IX83_02965"/>
<evidence type="ECO:0000256" key="6">
    <source>
        <dbReference type="ARBA" id="ARBA00022723"/>
    </source>
</evidence>
<dbReference type="GO" id="GO:0005524">
    <property type="term" value="F:ATP binding"/>
    <property type="evidence" value="ECO:0007669"/>
    <property type="project" value="UniProtKB-UniRule"/>
</dbReference>
<evidence type="ECO:0000256" key="3">
    <source>
        <dbReference type="ARBA" id="ARBA00008608"/>
    </source>
</evidence>
<dbReference type="STRING" id="1072685.IX83_02965"/>
<evidence type="ECO:0000313" key="20">
    <source>
        <dbReference type="EMBL" id="AIL32411.1"/>
    </source>
</evidence>
<dbReference type="Gene3D" id="1.10.8.750">
    <property type="entry name" value="Phosphoribosylformylglycinamidine synthase, linker domain"/>
    <property type="match status" value="1"/>
</dbReference>
<feature type="binding site" evidence="14">
    <location>
        <position position="732"/>
    </location>
    <ligand>
        <name>Mg(2+)</name>
        <dbReference type="ChEBI" id="CHEBI:18420"/>
    </ligand>
</feature>
<dbReference type="FunFam" id="3.30.1330.10:FF:000002">
    <property type="entry name" value="Phosphoribosylformylglycinamidine synthase"/>
    <property type="match status" value="1"/>
</dbReference>
<feature type="active site" evidence="14">
    <location>
        <position position="1295"/>
    </location>
</feature>
<dbReference type="Gene3D" id="3.90.650.10">
    <property type="entry name" value="PurM-like C-terminal domain"/>
    <property type="match status" value="2"/>
</dbReference>
<evidence type="ECO:0000256" key="7">
    <source>
        <dbReference type="ARBA" id="ARBA00022741"/>
    </source>
</evidence>
<evidence type="ECO:0000259" key="17">
    <source>
        <dbReference type="Pfam" id="PF18072"/>
    </source>
</evidence>
<feature type="binding site" evidence="14">
    <location>
        <position position="692"/>
    </location>
    <ligand>
        <name>ATP</name>
        <dbReference type="ChEBI" id="CHEBI:30616"/>
    </ligand>
</feature>
<dbReference type="FunFam" id="1.10.8.750:FF:000002">
    <property type="entry name" value="Phosphoribosylformylglycinamidine synthase"/>
    <property type="match status" value="1"/>
</dbReference>
<evidence type="ECO:0000256" key="13">
    <source>
        <dbReference type="ARBA" id="ARBA00057317"/>
    </source>
</evidence>
<dbReference type="SMART" id="SM01211">
    <property type="entry name" value="GATase_5"/>
    <property type="match status" value="1"/>
</dbReference>
<dbReference type="Gene3D" id="3.40.50.880">
    <property type="match status" value="1"/>
</dbReference>
<comment type="subunit">
    <text evidence="14">Monomer.</text>
</comment>
<dbReference type="UniPathway" id="UPA00074">
    <property type="reaction ID" value="UER00128"/>
</dbReference>
<evidence type="ECO:0000256" key="9">
    <source>
        <dbReference type="ARBA" id="ARBA00022840"/>
    </source>
</evidence>
<dbReference type="CDD" id="cd02204">
    <property type="entry name" value="PurL_repeat2"/>
    <property type="match status" value="1"/>
</dbReference>
<dbReference type="InterPro" id="IPR036676">
    <property type="entry name" value="PurM-like_C_sf"/>
</dbReference>
<dbReference type="PANTHER" id="PTHR10099">
    <property type="entry name" value="PHOSPHORIBOSYLFORMYLGLYCINAMIDINE SYNTHASE"/>
    <property type="match status" value="1"/>
</dbReference>
<dbReference type="Gene3D" id="3.30.1330.10">
    <property type="entry name" value="PurM-like, N-terminal domain"/>
    <property type="match status" value="2"/>
</dbReference>
<evidence type="ECO:0000256" key="4">
    <source>
        <dbReference type="ARBA" id="ARBA00022490"/>
    </source>
</evidence>
<keyword evidence="9 14" id="KW-0067">ATP-binding</keyword>
<comment type="function">
    <text evidence="13 14">Phosphoribosylformylglycinamidine synthase involved in the purines biosynthetic pathway. Catalyzes the ATP-dependent conversion of formylglycinamide ribonucleotide (FGAR) and glutamine to yield formylglycinamidine ribonucleotide (FGAM) and glutamate.</text>
</comment>
<feature type="domain" description="FGAR-AT PurM N-terminal-like" evidence="19">
    <location>
        <begin position="662"/>
        <end position="819"/>
    </location>
</feature>
<dbReference type="GO" id="GO:0006189">
    <property type="term" value="P:'de novo' IMP biosynthetic process"/>
    <property type="evidence" value="ECO:0007669"/>
    <property type="project" value="UniProtKB-UniRule"/>
</dbReference>
<dbReference type="EC" id="6.3.5.3" evidence="14"/>
<keyword evidence="7 14" id="KW-0547">Nucleotide-binding</keyword>
<organism evidence="20 21">
    <name type="scientific">Basilea psittacipulmonis DSM 24701</name>
    <dbReference type="NCBI Taxonomy" id="1072685"/>
    <lineage>
        <taxon>Bacteria</taxon>
        <taxon>Pseudomonadati</taxon>
        <taxon>Pseudomonadota</taxon>
        <taxon>Betaproteobacteria</taxon>
        <taxon>Burkholderiales</taxon>
        <taxon>Alcaligenaceae</taxon>
        <taxon>Basilea</taxon>
    </lineage>
</organism>
<comment type="catalytic activity">
    <reaction evidence="12 14">
        <text>N(2)-formyl-N(1)-(5-phospho-beta-D-ribosyl)glycinamide + L-glutamine + ATP + H2O = 2-formamido-N(1)-(5-O-phospho-beta-D-ribosyl)acetamidine + L-glutamate + ADP + phosphate + H(+)</text>
        <dbReference type="Rhea" id="RHEA:17129"/>
        <dbReference type="ChEBI" id="CHEBI:15377"/>
        <dbReference type="ChEBI" id="CHEBI:15378"/>
        <dbReference type="ChEBI" id="CHEBI:29985"/>
        <dbReference type="ChEBI" id="CHEBI:30616"/>
        <dbReference type="ChEBI" id="CHEBI:43474"/>
        <dbReference type="ChEBI" id="CHEBI:58359"/>
        <dbReference type="ChEBI" id="CHEBI:147286"/>
        <dbReference type="ChEBI" id="CHEBI:147287"/>
        <dbReference type="ChEBI" id="CHEBI:456216"/>
        <dbReference type="EC" id="6.3.5.3"/>
    </reaction>
</comment>
<gene>
    <name evidence="14" type="primary">purL</name>
    <name evidence="20" type="ORF">IX83_02965</name>
</gene>
<keyword evidence="5 14" id="KW-0436">Ligase</keyword>
<evidence type="ECO:0000256" key="5">
    <source>
        <dbReference type="ARBA" id="ARBA00022598"/>
    </source>
</evidence>
<feature type="binding site" evidence="14">
    <location>
        <position position="736"/>
    </location>
    <ligand>
        <name>Mg(2+)</name>
        <dbReference type="ChEBI" id="CHEBI:18420"/>
    </ligand>
</feature>
<evidence type="ECO:0000313" key="21">
    <source>
        <dbReference type="Proteomes" id="UP000028945"/>
    </source>
</evidence>
<dbReference type="InterPro" id="IPR036921">
    <property type="entry name" value="PurM-like_N_sf"/>
</dbReference>
<dbReference type="InterPro" id="IPR055181">
    <property type="entry name" value="FGAR-AT_PurM_N-like"/>
</dbReference>
<feature type="binding site" evidence="14">
    <location>
        <begin position="311"/>
        <end position="322"/>
    </location>
    <ligand>
        <name>ATP</name>
        <dbReference type="ChEBI" id="CHEBI:30616"/>
    </ligand>
</feature>
<feature type="active site" description="Nucleophile" evidence="14">
    <location>
        <position position="1172"/>
    </location>
</feature>
<dbReference type="SUPFAM" id="SSF82697">
    <property type="entry name" value="PurS-like"/>
    <property type="match status" value="1"/>
</dbReference>
<evidence type="ECO:0000256" key="8">
    <source>
        <dbReference type="ARBA" id="ARBA00022755"/>
    </source>
</evidence>
<dbReference type="InterPro" id="IPR010918">
    <property type="entry name" value="PurM-like_C_dom"/>
</dbReference>
<dbReference type="FunFam" id="3.40.50.880:FF:000008">
    <property type="entry name" value="Phosphoribosylformylglycinamidine synthase"/>
    <property type="match status" value="1"/>
</dbReference>
<dbReference type="Pfam" id="PF02769">
    <property type="entry name" value="AIRS_C"/>
    <property type="match status" value="2"/>
</dbReference>
<accession>A0A077DE41</accession>
<comment type="subcellular location">
    <subcellularLocation>
        <location evidence="1 14">Cytoplasm</location>
    </subcellularLocation>
</comment>
<dbReference type="Pfam" id="PF18072">
    <property type="entry name" value="FGAR-AT_linker"/>
    <property type="match status" value="1"/>
</dbReference>
<keyword evidence="11 14" id="KW-0315">Glutamine amidotransferase</keyword>
<evidence type="ECO:0000256" key="14">
    <source>
        <dbReference type="HAMAP-Rule" id="MF_00419"/>
    </source>
</evidence>
<dbReference type="OrthoDB" id="9804441at2"/>
<dbReference type="NCBIfam" id="NF003672">
    <property type="entry name" value="PRK05297.1"/>
    <property type="match status" value="1"/>
</dbReference>
<evidence type="ECO:0000259" key="19">
    <source>
        <dbReference type="Pfam" id="PF22689"/>
    </source>
</evidence>
<feature type="binding site" evidence="14">
    <location>
        <position position="897"/>
    </location>
    <ligand>
        <name>Mg(2+)</name>
        <dbReference type="ChEBI" id="CHEBI:18420"/>
    </ligand>
</feature>
<dbReference type="GO" id="GO:0004642">
    <property type="term" value="F:phosphoribosylformylglycinamidine synthase activity"/>
    <property type="evidence" value="ECO:0007669"/>
    <property type="project" value="UniProtKB-UniRule"/>
</dbReference>
<dbReference type="CDD" id="cd01740">
    <property type="entry name" value="GATase1_FGAR_AT"/>
    <property type="match status" value="1"/>
</dbReference>
<dbReference type="PROSITE" id="PS51273">
    <property type="entry name" value="GATASE_TYPE_1"/>
    <property type="match status" value="1"/>
</dbReference>
<dbReference type="Pfam" id="PF22689">
    <property type="entry name" value="FGAR-AT_PurM_N-like"/>
    <property type="match status" value="1"/>
</dbReference>
<comment type="caution">
    <text evidence="14">Lacks conserved residue(s) required for the propagation of feature annotation.</text>
</comment>
<dbReference type="EMBL" id="CP009238">
    <property type="protein sequence ID" value="AIL32411.1"/>
    <property type="molecule type" value="Genomic_DNA"/>
</dbReference>
<feature type="domain" description="Phosphoribosylformylglycinamidine synthase linker" evidence="17">
    <location>
        <begin position="176"/>
        <end position="225"/>
    </location>
</feature>
<evidence type="ECO:0000256" key="15">
    <source>
        <dbReference type="SAM" id="MobiDB-lite"/>
    </source>
</evidence>
<dbReference type="InterPro" id="IPR036604">
    <property type="entry name" value="PurS-like_sf"/>
</dbReference>
<evidence type="ECO:0000256" key="1">
    <source>
        <dbReference type="ARBA" id="ARBA00004496"/>
    </source>
</evidence>
<sequence>MTFVPFYGKSALSQFQIERLKDKLSQYAITQIRAQYEYYVFAHEALSESEHIRLKQILDIDDDWKKNETLVLRVLPRMGTISPWASKATDIVHNCGLSNIARVERGVRFLFETKKGLLGGFASLNQEAQEFISSLIHDRMTEMVVGEEYHAGQLFQTLNPKPLQQVDVLNRGVSALQEANVQLGLALSEDEIEYLESSFKRLGRNPTDVELMMFAQANSEHCRHKIFNATWTIDGVQKDKTLFGMIKDTHIKHPQGTVVAYSDNAAIMEGTSVKRFYPDTNLKYANHERLTHTLMKVETHNHPTAIAPFPGAATGSGGEIRDEGATGRGAKPKAGLCGFTVSHLNIPTLPESWEKNALVPPERMASALDIMIDGPIGAAAFNNEFGRPNLLGYFRSYEQQEQQHWGYHKPIMLAGGMGAIDDALTHKNEIPDGALLIQLGGAGMRIGMGGGAASSMASGSNTAALDFDSVQRGNPELQRRAQEVIDACWRLLEDNPIIAIHDVGAGGLSNAFPELVNDADKGAVFDLSRVNLEESGMSAAEIWSNESQERYVLSILPKDLPRFDELAKRERCPYSVVGIATKEKVLRVVEGEGLPGEAEATSTQEAAVLRPVDVPIDVILGKPPRMTRTVEHEATTVSAFDPVSQDLVSVAKSVMRHPTVANKTFLITIGDRSVGGLCSRDQMVGPWQVPVADCAVTLDGYETYTGQAMSMGEKTPLAVANAPASGRMAIAEAITNLVAADIDDISRVKLSANWMAACGSKGQDAALYDTVEAVSQMCQEVGLAIPVGKDSLSMRTNWSQDDQTHTVLSPVSLVISAFASVNDVRQTLTPILKNEPSVLILIDLGLGKQRMGGSIVAQVLNQYGGEVPDFEHPEHLVSFFKVIRSLARDNKILAYHDKSDGGLFATVAEMSFASQLGVSLNIDMLTFDEQVADWGDYKIRPEQVTVQRDESSFKALFNEEAGAVIQVRASERDHVLQMLREAGLSAYSHVIGSLNDKDRIEIYRDGKCAYEPIDRAELAREWSRVSYEIMSRRENPHTAQAEYDVWLDKSHAGLKGQVDFDPQENIAAPYIATGARPKVAILREQGCNSQLEMAWAFNQAGFDAYDVHMTDLLAKRQHLQDFKGLVAVGGFSYGDVLGAGEGWARTILCHDELSQQFAQWFERPDVFALGVCNGCQMMAALASMIPGAENWPRFTQNQSARYEARLSLVEVMDSASIFFKGMAGSIMPVAVAHGEGYANFGLQGDAEKVARCVRYVDGSGQPTERYPFNPNGSANGLTGVTTNDGRFTIMMPHPERVTRNVMMSWHPEKWGPKDTGGDATPWQRMFQNARVLIG</sequence>
<dbReference type="GO" id="GO:0005737">
    <property type="term" value="C:cytoplasm"/>
    <property type="evidence" value="ECO:0007669"/>
    <property type="project" value="UniProtKB-SubCell"/>
</dbReference>
<feature type="binding site" evidence="14">
    <location>
        <position position="693"/>
    </location>
    <ligand>
        <name>Mg(2+)</name>
        <dbReference type="ChEBI" id="CHEBI:18420"/>
    </ligand>
</feature>
<feature type="active site" evidence="14">
    <location>
        <position position="1293"/>
    </location>
</feature>
<evidence type="ECO:0000256" key="11">
    <source>
        <dbReference type="ARBA" id="ARBA00022962"/>
    </source>
</evidence>
<dbReference type="HAMAP" id="MF_00419">
    <property type="entry name" value="PurL_1"/>
    <property type="match status" value="1"/>
</dbReference>
<evidence type="ECO:0000259" key="16">
    <source>
        <dbReference type="Pfam" id="PF02769"/>
    </source>
</evidence>
<dbReference type="SUPFAM" id="SSF52317">
    <property type="entry name" value="Class I glutamine amidotransferase-like"/>
    <property type="match status" value="1"/>
</dbReference>
<dbReference type="Proteomes" id="UP000028945">
    <property type="component" value="Chromosome"/>
</dbReference>
<dbReference type="HOGENOM" id="CLU_001031_0_2_4"/>
<name>A0A077DE41_9BURK</name>
<protein>
    <recommendedName>
        <fullName evidence="14">Phosphoribosylformylglycinamidine synthase</fullName>
        <shortName evidence="14">FGAM synthase</shortName>
        <shortName evidence="14">FGAMS</shortName>
        <ecNumber evidence="14">6.3.5.3</ecNumber>
    </recommendedName>
    <alternativeName>
        <fullName evidence="14">Formylglycinamide ribonucleotide amidotransferase</fullName>
        <shortName evidence="14">FGAR amidotransferase</shortName>
        <shortName evidence="14">FGAR-AT</shortName>
    </alternativeName>
</protein>
<dbReference type="InterPro" id="IPR040707">
    <property type="entry name" value="FGAR-AT_N"/>
</dbReference>
<comment type="pathway">
    <text evidence="2 14">Purine metabolism; IMP biosynthesis via de novo pathway; 5-amino-1-(5-phospho-D-ribosyl)imidazole from N(2)-formyl-N(1)-(5-phospho-D-ribosyl)glycinamide: step 1/2.</text>
</comment>
<dbReference type="InterPro" id="IPR010073">
    <property type="entry name" value="PurL_large"/>
</dbReference>
<keyword evidence="10 14" id="KW-0460">Magnesium</keyword>
<keyword evidence="4 14" id="KW-0963">Cytoplasm</keyword>
<dbReference type="FunFam" id="3.30.1330.10:FF:000005">
    <property type="entry name" value="Phosphoribosylformylglycinamidine synthase"/>
    <property type="match status" value="1"/>
</dbReference>
<feature type="binding site" evidence="14">
    <location>
        <position position="899"/>
    </location>
    <ligand>
        <name>ATP</name>
        <dbReference type="ChEBI" id="CHEBI:30616"/>
    </ligand>
</feature>
<proteinExistence type="inferred from homology"/>
<dbReference type="InterPro" id="IPR029062">
    <property type="entry name" value="Class_I_gatase-like"/>
</dbReference>
<evidence type="ECO:0000256" key="2">
    <source>
        <dbReference type="ARBA" id="ARBA00004920"/>
    </source>
</evidence>
<feature type="domain" description="PurM-like C-terminal" evidence="16">
    <location>
        <begin position="433"/>
        <end position="588"/>
    </location>
</feature>
<dbReference type="Pfam" id="PF18076">
    <property type="entry name" value="FGAR-AT_N"/>
    <property type="match status" value="1"/>
</dbReference>
<dbReference type="eggNOG" id="COG0047">
    <property type="taxonomic scope" value="Bacteria"/>
</dbReference>
<feature type="domain" description="PurM-like C-terminal" evidence="16">
    <location>
        <begin position="849"/>
        <end position="1003"/>
    </location>
</feature>
<feature type="domain" description="Phosphoribosylformylglycinamidine synthase N-terminal" evidence="18">
    <location>
        <begin position="36"/>
        <end position="155"/>
    </location>
</feature>
<dbReference type="InterPro" id="IPR041609">
    <property type="entry name" value="PurL_linker"/>
</dbReference>
<reference evidence="20 21" key="1">
    <citation type="journal article" date="2014" name="BMC Genomics">
        <title>A genomic perspective on a new bacterial genus and species from the Alcaligenaceae family, Basilea psittacipulmonis.</title>
        <authorList>
            <person name="Whiteson K.L."/>
            <person name="Hernandez D."/>
            <person name="Lazarevic V."/>
            <person name="Gaia N."/>
            <person name="Farinelli L."/>
            <person name="Francois P."/>
            <person name="Pilo P."/>
            <person name="Frey J."/>
            <person name="Schrenzel J."/>
        </authorList>
    </citation>
    <scope>NUCLEOTIDE SEQUENCE [LARGE SCALE GENOMIC DNA]</scope>
    <source>
        <strain evidence="20 21">DSM 24701</strain>
    </source>
</reference>
<feature type="region of interest" description="Disordered" evidence="15">
    <location>
        <begin position="308"/>
        <end position="329"/>
    </location>
</feature>
<dbReference type="SUPFAM" id="SSF56042">
    <property type="entry name" value="PurM C-terminal domain-like"/>
    <property type="match status" value="2"/>
</dbReference>
<dbReference type="eggNOG" id="COG0046">
    <property type="taxonomic scope" value="Bacteria"/>
</dbReference>
<dbReference type="FunFam" id="3.90.650.10:FF:000024">
    <property type="entry name" value="Phosphoribosylformylglycinamidine synthase"/>
    <property type="match status" value="1"/>
</dbReference>
<dbReference type="Pfam" id="PF13507">
    <property type="entry name" value="GATase_5"/>
    <property type="match status" value="1"/>
</dbReference>
<keyword evidence="8 14" id="KW-0658">Purine biosynthesis</keyword>
<dbReference type="NCBIfam" id="TIGR01735">
    <property type="entry name" value="FGAM_synt"/>
    <property type="match status" value="1"/>
</dbReference>
<keyword evidence="6 14" id="KW-0479">Metal-binding</keyword>
<dbReference type="CDD" id="cd02203">
    <property type="entry name" value="PurL_repeat1"/>
    <property type="match status" value="1"/>
</dbReference>